<dbReference type="InterPro" id="IPR041664">
    <property type="entry name" value="AAA_16"/>
</dbReference>
<gene>
    <name evidence="2" type="ORF">F4Y60_10470</name>
</gene>
<dbReference type="Gene3D" id="3.40.50.300">
    <property type="entry name" value="P-loop containing nucleotide triphosphate hydrolases"/>
    <property type="match status" value="1"/>
</dbReference>
<evidence type="ECO:0000259" key="1">
    <source>
        <dbReference type="Pfam" id="PF13191"/>
    </source>
</evidence>
<organism evidence="2">
    <name type="scientific">Boseongicola sp. SB0664_bin_43</name>
    <dbReference type="NCBI Taxonomy" id="2604844"/>
    <lineage>
        <taxon>Bacteria</taxon>
        <taxon>Pseudomonadati</taxon>
        <taxon>Pseudomonadota</taxon>
        <taxon>Alphaproteobacteria</taxon>
        <taxon>Rhodobacterales</taxon>
        <taxon>Paracoccaceae</taxon>
        <taxon>Boseongicola</taxon>
    </lineage>
</organism>
<dbReference type="AlphaFoldDB" id="A0A6B0Y5S8"/>
<name>A0A6B0Y5S8_9RHOB</name>
<protein>
    <submittedName>
        <fullName evidence="2">ATP-binding protein</fullName>
    </submittedName>
</protein>
<dbReference type="InterPro" id="IPR027417">
    <property type="entry name" value="P-loop_NTPase"/>
</dbReference>
<dbReference type="GO" id="GO:0005524">
    <property type="term" value="F:ATP binding"/>
    <property type="evidence" value="ECO:0007669"/>
    <property type="project" value="UniProtKB-KW"/>
</dbReference>
<sequence length="662" mass="74814">MAMTISPASGERAALRGYRWQYDHIASRVYDALLNGDLESMRLADPDAGRVDDLVLIRKGRIDCYQFRSVGHDRALTFNDVVGKQRTRSGKDAPSLLRALADDWNRLRDQWGNVYVHLVTQKFASVHDHVVGKEEPDKPSPDHFSAFLKQVLEPLHSKEASLDDVEVGWRSALERFGKASGLSPDKFGEFLQSMHIHVAAGPGLPTPPSTAYSDVVALSNTLQRLVSNSPNIVVLGRREVLDLMGWQDRPRLHSPHEFPIDFDTYEPLADAIKHLKGSIARHDCGYLAVIGPPGCGKSTLLSQALSGSADRVLRYYAYVPGTASTPTRLTGHGFLHDVVLMLTEGEIGGARRELPGREIVSLRQQFRDRLDAAGSEFRNTSRRTIIVVDGLDHVERDYSGSDGLLQELPRPNELPEGVLFIVGSRTLDPLHAHARHQLNERRGTIDLRLHRLLPASVLKICRRLEFTASLSDRTHQRIVELSDGHPLALSYLLNRLRDRDGDTAEDLLSKLPAYGGNVEAEYLAVWDEVQEDSAIVEILAICSRLRIAFRTAWIADWSEAYAVESFRRKFLYLFRQHQDGWRFFHDSFRQFAADRTAWGDESRADECADARIHKRIADLCASSDEDKISAEQLYHRYRARQFEQVLSSAQQKTFREQYGRLR</sequence>
<evidence type="ECO:0000313" key="2">
    <source>
        <dbReference type="EMBL" id="MXY34486.1"/>
    </source>
</evidence>
<proteinExistence type="predicted"/>
<comment type="caution">
    <text evidence="2">The sequence shown here is derived from an EMBL/GenBank/DDBJ whole genome shotgun (WGS) entry which is preliminary data.</text>
</comment>
<keyword evidence="2" id="KW-0067">ATP-binding</keyword>
<dbReference type="SUPFAM" id="SSF52540">
    <property type="entry name" value="P-loop containing nucleoside triphosphate hydrolases"/>
    <property type="match status" value="1"/>
</dbReference>
<feature type="non-terminal residue" evidence="2">
    <location>
        <position position="662"/>
    </location>
</feature>
<keyword evidence="2" id="KW-0547">Nucleotide-binding</keyword>
<dbReference type="CDD" id="cd00882">
    <property type="entry name" value="Ras_like_GTPase"/>
    <property type="match status" value="1"/>
</dbReference>
<reference evidence="2" key="1">
    <citation type="submission" date="2019-09" db="EMBL/GenBank/DDBJ databases">
        <title>Characterisation of the sponge microbiome using genome-centric metagenomics.</title>
        <authorList>
            <person name="Engelberts J.P."/>
            <person name="Robbins S.J."/>
            <person name="De Goeij J.M."/>
            <person name="Aranda M."/>
            <person name="Bell S.C."/>
            <person name="Webster N.S."/>
        </authorList>
    </citation>
    <scope>NUCLEOTIDE SEQUENCE</scope>
    <source>
        <strain evidence="2">SB0664_bin_43</strain>
    </source>
</reference>
<dbReference type="EMBL" id="VXRY01000423">
    <property type="protein sequence ID" value="MXY34486.1"/>
    <property type="molecule type" value="Genomic_DNA"/>
</dbReference>
<feature type="domain" description="Orc1-like AAA ATPase" evidence="1">
    <location>
        <begin position="270"/>
        <end position="421"/>
    </location>
</feature>
<accession>A0A6B0Y5S8</accession>
<dbReference type="Pfam" id="PF13191">
    <property type="entry name" value="AAA_16"/>
    <property type="match status" value="1"/>
</dbReference>